<feature type="domain" description="LTD" evidence="4">
    <location>
        <begin position="28"/>
        <end position="167"/>
    </location>
</feature>
<sequence>MSAPLFRRLAIAALTLSTTGVACSLFAAPASANSAGTGLVISEAYVNGGSSGASYLNKFVELYNPTPNAISLTGDTLQYRAPTSTVVPSGSQVFALSGTVAGHGHFLIQLPSNNASTNPGSPLPTADLSTGGSVNPGAGGGTLFIAASTSGVLPTDSTVIDKIGWGTSNSPEANAPTGNSLTLSYQRGADGADTDDNAADFHVAAPNPQNAAADSGNPGGGTGTVTVTSPGAQSATSGTAITPVDLHASGGTAPYTWTATGLPAGLTISSDGTVSGTPTTAGTSSVTVTATDSTGATGSATFGFQVTEVVSTVTPIASIQGTDTDTSPYQGRTVTTEGVVTAVYATGGFNGFFLETGGAGGTKADDKTPGASDAVFVYGSQSAGQVTIGDSVQVTGEVTEFQGETEIQFPTVTKLATALPAVVPDQIAWSDLATDAAKEAHEGELITPQGDFTVSDNYDANFYGSFTLAAGDKPLRQPTDAGTAGSAEAKAAAADNAARMVTLDDGASTNYSTSSSRNVPLPWLTATKAVTVGSKVTFHQPVILEYRFSLWNFQPRQQVTDDGSAVATFSDLRTGNQKPASVAGDIRLATFNVENYFPMTGEDYVAKGLGTCTYYTDRQGNRIAVNTCTGTDGGSGPRGAADDANFARQQAKIVTGINRLGASIVSLEEIENSVKFGEPRDTALAGLVDALNAAAGSNVWAYAPSPSADKLPPLSQQDVIRTAFIYKPADVTLVGPSTVLTGASGPGQPFSIARQPLAQGFKKAGATDKDAFLAVANHLKSKGAGTPLYDGDLEDTSSPAVDQGAFNATRVRQAQDLTAFASQAASGLGTDRIFLLGDFNAYTHEDPMQVLYTAGYTDLGSTLDSSEWTYSFNGLQGSLDHVLASPAARAMATGADVWQINAQESVAYGYSRYNYNATQLFNGTDPFAASDHDPVIVGLNLPVTPVAPAWVASKVYNTGDTVTYQGSTWQAMWWTQNQKPGDPNGAWEQMETAADGTAIWTPSRVFNTGDTVTYQGSTWQAMWWTRNQKPGDPNGPWEQMETAPDGTAIWTPSRSFNAGDVVIYKDKKYKAKWTTRNQVPGQQNGPWQPIS</sequence>
<keyword evidence="1" id="KW-0378">Hydrolase</keyword>
<dbReference type="Pfam" id="PF05345">
    <property type="entry name" value="He_PIG"/>
    <property type="match status" value="1"/>
</dbReference>
<dbReference type="AlphaFoldDB" id="A0A8J3VB96"/>
<dbReference type="PROSITE" id="PS51257">
    <property type="entry name" value="PROKAR_LIPOPROTEIN"/>
    <property type="match status" value="1"/>
</dbReference>
<dbReference type="SUPFAM" id="SSF49313">
    <property type="entry name" value="Cadherin-like"/>
    <property type="match status" value="1"/>
</dbReference>
<reference evidence="5" key="1">
    <citation type="submission" date="2021-01" db="EMBL/GenBank/DDBJ databases">
        <title>Whole genome shotgun sequence of Planotetraspora thailandica NBRC 104271.</title>
        <authorList>
            <person name="Komaki H."/>
            <person name="Tamura T."/>
        </authorList>
    </citation>
    <scope>NUCLEOTIDE SEQUENCE</scope>
    <source>
        <strain evidence="5">NBRC 104271</strain>
    </source>
</reference>
<gene>
    <name evidence="5" type="ORF">Pth03_62280</name>
</gene>
<dbReference type="CDD" id="cd04486">
    <property type="entry name" value="YhcR_OBF_like"/>
    <property type="match status" value="1"/>
</dbReference>
<dbReference type="EMBL" id="BOOR01000056">
    <property type="protein sequence ID" value="GII57839.1"/>
    <property type="molecule type" value="Genomic_DNA"/>
</dbReference>
<dbReference type="Gene3D" id="2.60.40.10">
    <property type="entry name" value="Immunoglobulins"/>
    <property type="match status" value="1"/>
</dbReference>
<dbReference type="GO" id="GO:0005975">
    <property type="term" value="P:carbohydrate metabolic process"/>
    <property type="evidence" value="ECO:0007669"/>
    <property type="project" value="InterPro"/>
</dbReference>
<dbReference type="InterPro" id="IPR047971">
    <property type="entry name" value="ExeM-like"/>
</dbReference>
<dbReference type="PANTHER" id="PTHR42834">
    <property type="entry name" value="ENDONUCLEASE/EXONUCLEASE/PHOSPHATASE FAMILY PROTEIN (AFU_ORTHOLOGUE AFUA_3G09210)"/>
    <property type="match status" value="1"/>
</dbReference>
<accession>A0A8J3VB96</accession>
<dbReference type="PANTHER" id="PTHR42834:SF1">
    <property type="entry name" value="ENDONUCLEASE_EXONUCLEASE_PHOSPHATASE FAMILY PROTEIN (AFU_ORTHOLOGUE AFUA_3G09210)"/>
    <property type="match status" value="1"/>
</dbReference>
<dbReference type="Pfam" id="PF03372">
    <property type="entry name" value="Exo_endo_phos"/>
    <property type="match status" value="1"/>
</dbReference>
<dbReference type="Pfam" id="PF00932">
    <property type="entry name" value="LTD"/>
    <property type="match status" value="1"/>
</dbReference>
<organism evidence="5 6">
    <name type="scientific">Planotetraspora thailandica</name>
    <dbReference type="NCBI Taxonomy" id="487172"/>
    <lineage>
        <taxon>Bacteria</taxon>
        <taxon>Bacillati</taxon>
        <taxon>Actinomycetota</taxon>
        <taxon>Actinomycetes</taxon>
        <taxon>Streptosporangiales</taxon>
        <taxon>Streptosporangiaceae</taxon>
        <taxon>Planotetraspora</taxon>
    </lineage>
</organism>
<dbReference type="Gene3D" id="2.10.10.20">
    <property type="entry name" value="Carbohydrate-binding module superfamily 5/12"/>
    <property type="match status" value="3"/>
</dbReference>
<dbReference type="NCBIfam" id="NF033681">
    <property type="entry name" value="ExeM_NucH_DNase"/>
    <property type="match status" value="1"/>
</dbReference>
<dbReference type="Pfam" id="PF02839">
    <property type="entry name" value="CBM_5_12"/>
    <property type="match status" value="2"/>
</dbReference>
<evidence type="ECO:0000313" key="6">
    <source>
        <dbReference type="Proteomes" id="UP000605992"/>
    </source>
</evidence>
<evidence type="ECO:0000313" key="5">
    <source>
        <dbReference type="EMBL" id="GII57839.1"/>
    </source>
</evidence>
<dbReference type="GO" id="GO:0004553">
    <property type="term" value="F:hydrolase activity, hydrolyzing O-glycosyl compounds"/>
    <property type="evidence" value="ECO:0007669"/>
    <property type="project" value="InterPro"/>
</dbReference>
<dbReference type="SUPFAM" id="SSF56219">
    <property type="entry name" value="DNase I-like"/>
    <property type="match status" value="1"/>
</dbReference>
<feature type="chain" id="PRO_5035216122" description="LTD domain-containing protein" evidence="3">
    <location>
        <begin position="28"/>
        <end position="1091"/>
    </location>
</feature>
<evidence type="ECO:0000256" key="3">
    <source>
        <dbReference type="SAM" id="SignalP"/>
    </source>
</evidence>
<feature type="signal peptide" evidence="3">
    <location>
        <begin position="1"/>
        <end position="27"/>
    </location>
</feature>
<comment type="caution">
    <text evidence="5">The sequence shown here is derived from an EMBL/GenBank/DDBJ whole genome shotgun (WGS) entry which is preliminary data.</text>
</comment>
<dbReference type="InterPro" id="IPR036573">
    <property type="entry name" value="CBM_sf_5/12"/>
</dbReference>
<dbReference type="GO" id="GO:0016020">
    <property type="term" value="C:membrane"/>
    <property type="evidence" value="ECO:0007669"/>
    <property type="project" value="InterPro"/>
</dbReference>
<dbReference type="GO" id="GO:0005576">
    <property type="term" value="C:extracellular region"/>
    <property type="evidence" value="ECO:0007669"/>
    <property type="project" value="InterPro"/>
</dbReference>
<evidence type="ECO:0000256" key="2">
    <source>
        <dbReference type="SAM" id="MobiDB-lite"/>
    </source>
</evidence>
<dbReference type="SUPFAM" id="SSF51055">
    <property type="entry name" value="Carbohydrate binding domain"/>
    <property type="match status" value="3"/>
</dbReference>
<dbReference type="PROSITE" id="PS51841">
    <property type="entry name" value="LTD"/>
    <property type="match status" value="1"/>
</dbReference>
<dbReference type="Proteomes" id="UP000605992">
    <property type="component" value="Unassembled WGS sequence"/>
</dbReference>
<dbReference type="RefSeq" id="WP_203947955.1">
    <property type="nucleotide sequence ID" value="NZ_BOOR01000056.1"/>
</dbReference>
<dbReference type="InterPro" id="IPR036691">
    <property type="entry name" value="Endo/exonu/phosph_ase_sf"/>
</dbReference>
<dbReference type="CDD" id="cd12215">
    <property type="entry name" value="ChiC_BD"/>
    <property type="match status" value="3"/>
</dbReference>
<dbReference type="Gene3D" id="3.60.10.10">
    <property type="entry name" value="Endonuclease/exonuclease/phosphatase"/>
    <property type="match status" value="1"/>
</dbReference>
<name>A0A8J3VB96_9ACTN</name>
<dbReference type="InterPro" id="IPR013783">
    <property type="entry name" value="Ig-like_fold"/>
</dbReference>
<keyword evidence="3" id="KW-0732">Signal</keyword>
<dbReference type="GO" id="GO:0005509">
    <property type="term" value="F:calcium ion binding"/>
    <property type="evidence" value="ECO:0007669"/>
    <property type="project" value="InterPro"/>
</dbReference>
<proteinExistence type="predicted"/>
<evidence type="ECO:0000256" key="1">
    <source>
        <dbReference type="ARBA" id="ARBA00022801"/>
    </source>
</evidence>
<protein>
    <recommendedName>
        <fullName evidence="4">LTD domain-containing protein</fullName>
    </recommendedName>
</protein>
<feature type="region of interest" description="Disordered" evidence="2">
    <location>
        <begin position="207"/>
        <end position="236"/>
    </location>
</feature>
<dbReference type="GO" id="GO:0030246">
    <property type="term" value="F:carbohydrate binding"/>
    <property type="evidence" value="ECO:0007669"/>
    <property type="project" value="InterPro"/>
</dbReference>
<dbReference type="InterPro" id="IPR001322">
    <property type="entry name" value="Lamin_tail_dom"/>
</dbReference>
<dbReference type="InterPro" id="IPR015919">
    <property type="entry name" value="Cadherin-like_sf"/>
</dbReference>
<evidence type="ECO:0000259" key="4">
    <source>
        <dbReference type="PROSITE" id="PS51841"/>
    </source>
</evidence>
<dbReference type="SMART" id="SM00495">
    <property type="entry name" value="ChtBD3"/>
    <property type="match status" value="3"/>
</dbReference>
<dbReference type="InterPro" id="IPR005135">
    <property type="entry name" value="Endo/exonuclease/phosphatase"/>
</dbReference>
<keyword evidence="6" id="KW-1185">Reference proteome</keyword>
<dbReference type="InterPro" id="IPR003610">
    <property type="entry name" value="CBM5/12"/>
</dbReference>
<dbReference type="CDD" id="cd10283">
    <property type="entry name" value="MnuA_DNase1-like"/>
    <property type="match status" value="1"/>
</dbReference>